<sequence length="107" mass="12664">MLEIDLNKYNNIEYLVSMSIYSNRNKWWADNYFGSDLFAKKDKLSKETQNEVKRIITDSIEWIVEDGLAKDIEVDTEIENKSRLNYSVLVRKPDNNTEIIKGVWNNE</sequence>
<dbReference type="InterPro" id="IPR010877">
    <property type="entry name" value="Phage_Mu_Gp46"/>
</dbReference>
<evidence type="ECO:0008006" key="3">
    <source>
        <dbReference type="Google" id="ProtNLM"/>
    </source>
</evidence>
<name>A0ABX5B1W6_9SPIR</name>
<dbReference type="Proteomes" id="UP000238924">
    <property type="component" value="Unassembled WGS sequence"/>
</dbReference>
<accession>A0ABX5B1W6</accession>
<protein>
    <recommendedName>
        <fullName evidence="3">Phage protein GP46</fullName>
    </recommendedName>
</protein>
<keyword evidence="2" id="KW-1185">Reference proteome</keyword>
<dbReference type="EMBL" id="JJMJ01000224">
    <property type="protein sequence ID" value="PPS21226.1"/>
    <property type="molecule type" value="Genomic_DNA"/>
</dbReference>
<evidence type="ECO:0000313" key="2">
    <source>
        <dbReference type="Proteomes" id="UP000238924"/>
    </source>
</evidence>
<organism evidence="1 2">
    <name type="scientific">Brachyspira murdochii</name>
    <dbReference type="NCBI Taxonomy" id="84378"/>
    <lineage>
        <taxon>Bacteria</taxon>
        <taxon>Pseudomonadati</taxon>
        <taxon>Spirochaetota</taxon>
        <taxon>Spirochaetia</taxon>
        <taxon>Brachyspirales</taxon>
        <taxon>Brachyspiraceae</taxon>
        <taxon>Brachyspira</taxon>
    </lineage>
</organism>
<evidence type="ECO:0000313" key="1">
    <source>
        <dbReference type="EMBL" id="PPS21226.1"/>
    </source>
</evidence>
<comment type="caution">
    <text evidence="1">The sequence shown here is derived from an EMBL/GenBank/DDBJ whole genome shotgun (WGS) entry which is preliminary data.</text>
</comment>
<reference evidence="1 2" key="1">
    <citation type="submission" date="2014-04" db="EMBL/GenBank/DDBJ databases">
        <title>Whole genome sequence of 'Brachyspira hampsonii' D13-03603F2.</title>
        <authorList>
            <person name="Patterson A.H."/>
            <person name="Chaban B."/>
            <person name="Fernando C."/>
            <person name="Harding J.C."/>
            <person name="Hill J.E."/>
        </authorList>
    </citation>
    <scope>NUCLEOTIDE SEQUENCE [LARGE SCALE GENOMIC DNA]</scope>
    <source>
        <strain evidence="1 2">D13-03603F2</strain>
    </source>
</reference>
<gene>
    <name evidence="1" type="ORF">DJ52_12425</name>
</gene>
<proteinExistence type="predicted"/>
<dbReference type="Pfam" id="PF07409">
    <property type="entry name" value="GP46"/>
    <property type="match status" value="1"/>
</dbReference>